<feature type="binding site" description="axial binding residue" evidence="7">
    <location>
        <position position="390"/>
    </location>
    <ligand>
        <name>heme</name>
        <dbReference type="ChEBI" id="CHEBI:30413"/>
    </ligand>
    <ligandPart>
        <name>Fe</name>
        <dbReference type="ChEBI" id="CHEBI:18248"/>
    </ligandPart>
</feature>
<reference evidence="9" key="1">
    <citation type="submission" date="2020-05" db="EMBL/GenBank/DDBJ databases">
        <authorList>
            <person name="Zhu T."/>
            <person name="Keshari N."/>
            <person name="Lu X."/>
        </authorList>
    </citation>
    <scope>NUCLEOTIDE SEQUENCE</scope>
    <source>
        <strain evidence="9">NK1-12</strain>
    </source>
</reference>
<dbReference type="RefSeq" id="WP_316432133.1">
    <property type="nucleotide sequence ID" value="NZ_CP053586.1"/>
</dbReference>
<dbReference type="InterPro" id="IPR017972">
    <property type="entry name" value="Cyt_P450_CS"/>
</dbReference>
<dbReference type="PRINTS" id="PR00463">
    <property type="entry name" value="EP450I"/>
</dbReference>
<evidence type="ECO:0000256" key="4">
    <source>
        <dbReference type="ARBA" id="ARBA00023002"/>
    </source>
</evidence>
<dbReference type="GO" id="GO:0004497">
    <property type="term" value="F:monooxygenase activity"/>
    <property type="evidence" value="ECO:0007669"/>
    <property type="project" value="UniProtKB-KW"/>
</dbReference>
<dbReference type="PROSITE" id="PS00086">
    <property type="entry name" value="CYTOCHROME_P450"/>
    <property type="match status" value="1"/>
</dbReference>
<keyword evidence="3 7" id="KW-0479">Metal-binding</keyword>
<evidence type="ECO:0000256" key="8">
    <source>
        <dbReference type="RuleBase" id="RU000461"/>
    </source>
</evidence>
<dbReference type="SUPFAM" id="SSF48264">
    <property type="entry name" value="Cytochrome P450"/>
    <property type="match status" value="1"/>
</dbReference>
<sequence>MTALSNLPLPPGDDGLPFIGETFSFFGDPAFAQKKHQKYGDLFRTRLLGQPTVFVRGVEANRYVLINENRHFVVSWPPSTKALLGDLSLALQTGDIHQNRRKLLAQAFMPRALAGYVETIEQITQQYLDRWAQQSELVWYPELRHYTFDIACKLLAGLNHGSQTPLGKLFEAWSAGLFSIPVALPWTRFGRAKRSREQLARELEAIIRQRQQSAALDNDTLGLLLQARDENGQGLSIAELKDQILLLLFAGHETLTSAVASFCLLVAQHPDVMTKLRAEQQQFSALEPLTLDQLKPMTYLDQVLREVMRHTPPVGGGFRKVLESCEINGYRIPKGWTLLYQIGSTHQDEQLYLDPDRFDPERFSSEQMQQQSSDRQKYGYLPFGGGLRECLGKEFARLEMKTFAVHLIRGYTWELLPDQDLTLVTIPTPHPKDGLKVRFKKMI</sequence>
<evidence type="ECO:0000256" key="7">
    <source>
        <dbReference type="PIRSR" id="PIRSR602401-1"/>
    </source>
</evidence>
<evidence type="ECO:0000256" key="2">
    <source>
        <dbReference type="ARBA" id="ARBA00022617"/>
    </source>
</evidence>
<dbReference type="EMBL" id="CP053586">
    <property type="protein sequence ID" value="WNZ25940.1"/>
    <property type="molecule type" value="Genomic_DNA"/>
</dbReference>
<dbReference type="PANTHER" id="PTHR24286">
    <property type="entry name" value="CYTOCHROME P450 26"/>
    <property type="match status" value="1"/>
</dbReference>
<dbReference type="InterPro" id="IPR001128">
    <property type="entry name" value="Cyt_P450"/>
</dbReference>
<keyword evidence="2 7" id="KW-0349">Heme</keyword>
<dbReference type="CDD" id="cd11044">
    <property type="entry name" value="CYP120A1_CYP26-like"/>
    <property type="match status" value="1"/>
</dbReference>
<dbReference type="AlphaFoldDB" id="A0AA96WJR8"/>
<protein>
    <submittedName>
        <fullName evidence="9">Cytochrome P450</fullName>
    </submittedName>
</protein>
<comment type="similarity">
    <text evidence="1 8">Belongs to the cytochrome P450 family.</text>
</comment>
<proteinExistence type="inferred from homology"/>
<dbReference type="PRINTS" id="PR00385">
    <property type="entry name" value="P450"/>
</dbReference>
<organism evidence="9">
    <name type="scientific">Leptolyngbya sp. NK1-12</name>
    <dbReference type="NCBI Taxonomy" id="2547451"/>
    <lineage>
        <taxon>Bacteria</taxon>
        <taxon>Bacillati</taxon>
        <taxon>Cyanobacteriota</taxon>
        <taxon>Cyanophyceae</taxon>
        <taxon>Leptolyngbyales</taxon>
        <taxon>Leptolyngbyaceae</taxon>
        <taxon>Leptolyngbya group</taxon>
        <taxon>Leptolyngbya</taxon>
    </lineage>
</organism>
<evidence type="ECO:0000256" key="5">
    <source>
        <dbReference type="ARBA" id="ARBA00023004"/>
    </source>
</evidence>
<evidence type="ECO:0000256" key="3">
    <source>
        <dbReference type="ARBA" id="ARBA00022723"/>
    </source>
</evidence>
<accession>A0AA96WJR8</accession>
<dbReference type="Pfam" id="PF00067">
    <property type="entry name" value="p450"/>
    <property type="match status" value="1"/>
</dbReference>
<name>A0AA96WJR8_9CYAN</name>
<evidence type="ECO:0000256" key="6">
    <source>
        <dbReference type="ARBA" id="ARBA00023033"/>
    </source>
</evidence>
<evidence type="ECO:0000256" key="1">
    <source>
        <dbReference type="ARBA" id="ARBA00010617"/>
    </source>
</evidence>
<dbReference type="GO" id="GO:0016125">
    <property type="term" value="P:sterol metabolic process"/>
    <property type="evidence" value="ECO:0007669"/>
    <property type="project" value="TreeGrafter"/>
</dbReference>
<dbReference type="InterPro" id="IPR036396">
    <property type="entry name" value="Cyt_P450_sf"/>
</dbReference>
<dbReference type="InterPro" id="IPR002401">
    <property type="entry name" value="Cyt_P450_E_grp-I"/>
</dbReference>
<gene>
    <name evidence="9" type="ORF">HJG54_26010</name>
</gene>
<evidence type="ECO:0000313" key="9">
    <source>
        <dbReference type="EMBL" id="WNZ25940.1"/>
    </source>
</evidence>
<comment type="cofactor">
    <cofactor evidence="7">
        <name>heme</name>
        <dbReference type="ChEBI" id="CHEBI:30413"/>
    </cofactor>
</comment>
<dbReference type="GO" id="GO:0020037">
    <property type="term" value="F:heme binding"/>
    <property type="evidence" value="ECO:0007669"/>
    <property type="project" value="InterPro"/>
</dbReference>
<keyword evidence="5 7" id="KW-0408">Iron</keyword>
<dbReference type="PANTHER" id="PTHR24286:SF384">
    <property type="entry name" value="P450, PUTATIVE (EUROFUNG)-RELATED"/>
    <property type="match status" value="1"/>
</dbReference>
<keyword evidence="6 8" id="KW-0503">Monooxygenase</keyword>
<dbReference type="GO" id="GO:0016705">
    <property type="term" value="F:oxidoreductase activity, acting on paired donors, with incorporation or reduction of molecular oxygen"/>
    <property type="evidence" value="ECO:0007669"/>
    <property type="project" value="InterPro"/>
</dbReference>
<dbReference type="Gene3D" id="1.10.630.10">
    <property type="entry name" value="Cytochrome P450"/>
    <property type="match status" value="1"/>
</dbReference>
<keyword evidence="4 8" id="KW-0560">Oxidoreductase</keyword>
<dbReference type="GO" id="GO:0005506">
    <property type="term" value="F:iron ion binding"/>
    <property type="evidence" value="ECO:0007669"/>
    <property type="project" value="InterPro"/>
</dbReference>